<feature type="chain" id="PRO_5032603946" evidence="1">
    <location>
        <begin position="27"/>
        <end position="136"/>
    </location>
</feature>
<organism evidence="2 3">
    <name type="scientific">Sphingobium subterraneum</name>
    <dbReference type="NCBI Taxonomy" id="627688"/>
    <lineage>
        <taxon>Bacteria</taxon>
        <taxon>Pseudomonadati</taxon>
        <taxon>Pseudomonadota</taxon>
        <taxon>Alphaproteobacteria</taxon>
        <taxon>Sphingomonadales</taxon>
        <taxon>Sphingomonadaceae</taxon>
        <taxon>Sphingobium</taxon>
    </lineage>
</organism>
<dbReference type="EMBL" id="JACIJP010000004">
    <property type="protein sequence ID" value="MBB6124730.1"/>
    <property type="molecule type" value="Genomic_DNA"/>
</dbReference>
<dbReference type="AlphaFoldDB" id="A0A841J239"/>
<keyword evidence="3" id="KW-1185">Reference proteome</keyword>
<evidence type="ECO:0000313" key="3">
    <source>
        <dbReference type="Proteomes" id="UP000552700"/>
    </source>
</evidence>
<evidence type="ECO:0000256" key="1">
    <source>
        <dbReference type="SAM" id="SignalP"/>
    </source>
</evidence>
<dbReference type="Proteomes" id="UP000552700">
    <property type="component" value="Unassembled WGS sequence"/>
</dbReference>
<accession>A0A841J239</accession>
<sequence length="136" mass="14606">MLAVIGRIVRLAAAILPLALVSPALAVGLGPLTNEGVIDGPRKAFQLTLYNPYPEAVAFRAYAVGIDDETPQERVMILPATTTLGPNVSRRLIIIATDLTVGEIYRFRVCAERATPPEGIQINARVCSKMSAHRLG</sequence>
<proteinExistence type="predicted"/>
<comment type="caution">
    <text evidence="2">The sequence shown here is derived from an EMBL/GenBank/DDBJ whole genome shotgun (WGS) entry which is preliminary data.</text>
</comment>
<reference evidence="2 3" key="1">
    <citation type="submission" date="2020-08" db="EMBL/GenBank/DDBJ databases">
        <title>Genomic Encyclopedia of Type Strains, Phase IV (KMG-IV): sequencing the most valuable type-strain genomes for metagenomic binning, comparative biology and taxonomic classification.</title>
        <authorList>
            <person name="Goeker M."/>
        </authorList>
    </citation>
    <scope>NUCLEOTIDE SEQUENCE [LARGE SCALE GENOMIC DNA]</scope>
    <source>
        <strain evidence="2 3">DSM 102255</strain>
    </source>
</reference>
<protein>
    <submittedName>
        <fullName evidence="2">P pilus assembly chaperone PapD</fullName>
    </submittedName>
</protein>
<evidence type="ECO:0000313" key="2">
    <source>
        <dbReference type="EMBL" id="MBB6124730.1"/>
    </source>
</evidence>
<keyword evidence="1" id="KW-0732">Signal</keyword>
<feature type="signal peptide" evidence="1">
    <location>
        <begin position="1"/>
        <end position="26"/>
    </location>
</feature>
<dbReference type="RefSeq" id="WP_184081045.1">
    <property type="nucleotide sequence ID" value="NZ_JACIJP010000004.1"/>
</dbReference>
<gene>
    <name evidence="2" type="ORF">FHS92_002483</name>
</gene>
<name>A0A841J239_9SPHN</name>